<name>A0A8J5SPM0_ZIZPA</name>
<dbReference type="OrthoDB" id="641570at2759"/>
<reference evidence="2" key="1">
    <citation type="journal article" date="2021" name="bioRxiv">
        <title>Whole Genome Assembly and Annotation of Northern Wild Rice, Zizania palustris L., Supports a Whole Genome Duplication in the Zizania Genus.</title>
        <authorList>
            <person name="Haas M."/>
            <person name="Kono T."/>
            <person name="Macchietto M."/>
            <person name="Millas R."/>
            <person name="McGilp L."/>
            <person name="Shao M."/>
            <person name="Duquette J."/>
            <person name="Hirsch C.N."/>
            <person name="Kimball J."/>
        </authorList>
    </citation>
    <scope>NUCLEOTIDE SEQUENCE</scope>
    <source>
        <tissue evidence="2">Fresh leaf tissue</tissue>
    </source>
</reference>
<keyword evidence="3" id="KW-1185">Reference proteome</keyword>
<evidence type="ECO:0000256" key="1">
    <source>
        <dbReference type="SAM" id="MobiDB-lite"/>
    </source>
</evidence>
<sequence>MHLHAYITGRRQTRLASTSGNRPAAGLQEEHEMARQTAMLAAAVERAEAGQNCICECVKLCTRTRIPAILERQCAGKCMQGERVRPELRGGVRAQGLSQARPRRWHPQLRACELEPLTTDEEHMRRSDHWPV</sequence>
<dbReference type="Proteomes" id="UP000729402">
    <property type="component" value="Unassembled WGS sequence"/>
</dbReference>
<comment type="caution">
    <text evidence="2">The sequence shown here is derived from an EMBL/GenBank/DDBJ whole genome shotgun (WGS) entry which is preliminary data.</text>
</comment>
<evidence type="ECO:0000313" key="3">
    <source>
        <dbReference type="Proteomes" id="UP000729402"/>
    </source>
</evidence>
<accession>A0A8J5SPM0</accession>
<protein>
    <submittedName>
        <fullName evidence="2">Uncharacterized protein</fullName>
    </submittedName>
</protein>
<organism evidence="2 3">
    <name type="scientific">Zizania palustris</name>
    <name type="common">Northern wild rice</name>
    <dbReference type="NCBI Taxonomy" id="103762"/>
    <lineage>
        <taxon>Eukaryota</taxon>
        <taxon>Viridiplantae</taxon>
        <taxon>Streptophyta</taxon>
        <taxon>Embryophyta</taxon>
        <taxon>Tracheophyta</taxon>
        <taxon>Spermatophyta</taxon>
        <taxon>Magnoliopsida</taxon>
        <taxon>Liliopsida</taxon>
        <taxon>Poales</taxon>
        <taxon>Poaceae</taxon>
        <taxon>BOP clade</taxon>
        <taxon>Oryzoideae</taxon>
        <taxon>Oryzeae</taxon>
        <taxon>Zizaniinae</taxon>
        <taxon>Zizania</taxon>
    </lineage>
</organism>
<dbReference type="AlphaFoldDB" id="A0A8J5SPM0"/>
<dbReference type="EMBL" id="JAAALK010000282">
    <property type="protein sequence ID" value="KAG8077704.1"/>
    <property type="molecule type" value="Genomic_DNA"/>
</dbReference>
<proteinExistence type="predicted"/>
<reference evidence="2" key="2">
    <citation type="submission" date="2021-02" db="EMBL/GenBank/DDBJ databases">
        <authorList>
            <person name="Kimball J.A."/>
            <person name="Haas M.W."/>
            <person name="Macchietto M."/>
            <person name="Kono T."/>
            <person name="Duquette J."/>
            <person name="Shao M."/>
        </authorList>
    </citation>
    <scope>NUCLEOTIDE SEQUENCE</scope>
    <source>
        <tissue evidence="2">Fresh leaf tissue</tissue>
    </source>
</reference>
<gene>
    <name evidence="2" type="ORF">GUJ93_ZPchr0007g3671</name>
</gene>
<evidence type="ECO:0000313" key="2">
    <source>
        <dbReference type="EMBL" id="KAG8077705.1"/>
    </source>
</evidence>
<feature type="region of interest" description="Disordered" evidence="1">
    <location>
        <begin position="1"/>
        <end position="28"/>
    </location>
</feature>
<dbReference type="EMBL" id="JAAALK010000282">
    <property type="protein sequence ID" value="KAG8077705.1"/>
    <property type="molecule type" value="Genomic_DNA"/>
</dbReference>